<reference evidence="1 2" key="1">
    <citation type="submission" date="2019-09" db="EMBL/GenBank/DDBJ databases">
        <title>Genome sequence and assembly of Flavobacterium sp.</title>
        <authorList>
            <person name="Chhetri G."/>
        </authorList>
    </citation>
    <scope>NUCLEOTIDE SEQUENCE [LARGE SCALE GENOMIC DNA]</scope>
    <source>
        <strain evidence="1 2">SNL9</strain>
    </source>
</reference>
<dbReference type="EMBL" id="VWSG01000002">
    <property type="protein sequence ID" value="KAA5537830.1"/>
    <property type="molecule type" value="Genomic_DNA"/>
</dbReference>
<keyword evidence="2" id="KW-1185">Reference proteome</keyword>
<dbReference type="Proteomes" id="UP000325141">
    <property type="component" value="Unassembled WGS sequence"/>
</dbReference>
<dbReference type="RefSeq" id="WP_150010477.1">
    <property type="nucleotide sequence ID" value="NZ_VWSG01000002.1"/>
</dbReference>
<protein>
    <submittedName>
        <fullName evidence="1">Uncharacterized protein</fullName>
    </submittedName>
</protein>
<gene>
    <name evidence="1" type="ORF">F0460_03990</name>
</gene>
<dbReference type="AlphaFoldDB" id="A0A5M6CTZ4"/>
<evidence type="ECO:0000313" key="1">
    <source>
        <dbReference type="EMBL" id="KAA5537830.1"/>
    </source>
</evidence>
<sequence length="68" mass="7808">MTKVLRWKEFPLCQPAQSGWYMINCKVNNMYITVMSFFDTGTASWYEGTSKERNFVGVAAFDPKQISG</sequence>
<comment type="caution">
    <text evidence="1">The sequence shown here is derived from an EMBL/GenBank/DDBJ whole genome shotgun (WGS) entry which is preliminary data.</text>
</comment>
<proteinExistence type="predicted"/>
<accession>A0A5M6CTZ4</accession>
<organism evidence="1 2">
    <name type="scientific">Paenimyroides baculatum</name>
    <dbReference type="NCBI Taxonomy" id="2608000"/>
    <lineage>
        <taxon>Bacteria</taxon>
        <taxon>Pseudomonadati</taxon>
        <taxon>Bacteroidota</taxon>
        <taxon>Flavobacteriia</taxon>
        <taxon>Flavobacteriales</taxon>
        <taxon>Flavobacteriaceae</taxon>
        <taxon>Paenimyroides</taxon>
    </lineage>
</organism>
<evidence type="ECO:0000313" key="2">
    <source>
        <dbReference type="Proteomes" id="UP000325141"/>
    </source>
</evidence>
<name>A0A5M6CTZ4_9FLAO</name>